<gene>
    <name evidence="3" type="ORF">A2Y99_05120</name>
</gene>
<keyword evidence="2" id="KW-0472">Membrane</keyword>
<organism evidence="3 4">
    <name type="scientific">Candidatus Gottesmanbacteria bacterium RBG_13_37_7</name>
    <dbReference type="NCBI Taxonomy" id="1798369"/>
    <lineage>
        <taxon>Bacteria</taxon>
        <taxon>Candidatus Gottesmaniibacteriota</taxon>
    </lineage>
</organism>
<accession>A0A1F5YJV5</accession>
<reference evidence="3 4" key="1">
    <citation type="journal article" date="2016" name="Nat. Commun.">
        <title>Thousands of microbial genomes shed light on interconnected biogeochemical processes in an aquifer system.</title>
        <authorList>
            <person name="Anantharaman K."/>
            <person name="Brown C.T."/>
            <person name="Hug L.A."/>
            <person name="Sharon I."/>
            <person name="Castelle C.J."/>
            <person name="Probst A.J."/>
            <person name="Thomas B.C."/>
            <person name="Singh A."/>
            <person name="Wilkins M.J."/>
            <person name="Karaoz U."/>
            <person name="Brodie E.L."/>
            <person name="Williams K.H."/>
            <person name="Hubbard S.S."/>
            <person name="Banfield J.F."/>
        </authorList>
    </citation>
    <scope>NUCLEOTIDE SEQUENCE [LARGE SCALE GENOMIC DNA]</scope>
</reference>
<evidence type="ECO:0000313" key="4">
    <source>
        <dbReference type="Proteomes" id="UP000178230"/>
    </source>
</evidence>
<evidence type="ECO:0000313" key="3">
    <source>
        <dbReference type="EMBL" id="OGG00446.1"/>
    </source>
</evidence>
<protein>
    <submittedName>
        <fullName evidence="3">Uncharacterized protein</fullName>
    </submittedName>
</protein>
<evidence type="ECO:0000256" key="2">
    <source>
        <dbReference type="SAM" id="Phobius"/>
    </source>
</evidence>
<evidence type="ECO:0000256" key="1">
    <source>
        <dbReference type="SAM" id="Coils"/>
    </source>
</evidence>
<feature type="transmembrane region" description="Helical" evidence="2">
    <location>
        <begin position="7"/>
        <end position="25"/>
    </location>
</feature>
<name>A0A1F5YJV5_9BACT</name>
<keyword evidence="1" id="KW-0175">Coiled coil</keyword>
<feature type="transmembrane region" description="Helical" evidence="2">
    <location>
        <begin position="37"/>
        <end position="55"/>
    </location>
</feature>
<dbReference type="EMBL" id="MFIY01000008">
    <property type="protein sequence ID" value="OGG00446.1"/>
    <property type="molecule type" value="Genomic_DNA"/>
</dbReference>
<feature type="coiled-coil region" evidence="1">
    <location>
        <begin position="57"/>
        <end position="84"/>
    </location>
</feature>
<keyword evidence="2" id="KW-1133">Transmembrane helix</keyword>
<sequence length="86" mass="9897">MSLLLEPVIALILSLLLISFYLLTHNSNTSTFQLLELFAFPLMTPLAVLFGKIYTKEENQKKEIKNLSKKIDELEEEIVEEELGKQ</sequence>
<dbReference type="AlphaFoldDB" id="A0A1F5YJV5"/>
<keyword evidence="2" id="KW-0812">Transmembrane</keyword>
<dbReference type="Proteomes" id="UP000178230">
    <property type="component" value="Unassembled WGS sequence"/>
</dbReference>
<proteinExistence type="predicted"/>
<comment type="caution">
    <text evidence="3">The sequence shown here is derived from an EMBL/GenBank/DDBJ whole genome shotgun (WGS) entry which is preliminary data.</text>
</comment>